<accession>A0A8K0D2K8</accession>
<dbReference type="InterPro" id="IPR001251">
    <property type="entry name" value="CRAL-TRIO_dom"/>
</dbReference>
<dbReference type="SUPFAM" id="SSF52087">
    <property type="entry name" value="CRAL/TRIO domain"/>
    <property type="match status" value="1"/>
</dbReference>
<dbReference type="PANTHER" id="PTHR10174">
    <property type="entry name" value="ALPHA-TOCOPHEROL TRANSFER PROTEIN-RELATED"/>
    <property type="match status" value="1"/>
</dbReference>
<feature type="transmembrane region" description="Helical" evidence="1">
    <location>
        <begin position="151"/>
        <end position="173"/>
    </location>
</feature>
<dbReference type="Pfam" id="PF00650">
    <property type="entry name" value="CRAL_TRIO"/>
    <property type="match status" value="1"/>
</dbReference>
<dbReference type="GO" id="GO:1902936">
    <property type="term" value="F:phosphatidylinositol bisphosphate binding"/>
    <property type="evidence" value="ECO:0007669"/>
    <property type="project" value="TreeGrafter"/>
</dbReference>
<feature type="domain" description="CRAL-TRIO" evidence="2">
    <location>
        <begin position="153"/>
        <end position="206"/>
    </location>
</feature>
<keyword evidence="1" id="KW-0472">Membrane</keyword>
<dbReference type="Gene3D" id="3.40.525.10">
    <property type="entry name" value="CRAL-TRIO lipid binding domain"/>
    <property type="match status" value="2"/>
</dbReference>
<evidence type="ECO:0000256" key="1">
    <source>
        <dbReference type="SAM" id="Phobius"/>
    </source>
</evidence>
<keyword evidence="1" id="KW-1133">Transmembrane helix</keyword>
<dbReference type="PANTHER" id="PTHR10174:SF226">
    <property type="entry name" value="CLAVESIN-1-LIKE PROTEIN"/>
    <property type="match status" value="1"/>
</dbReference>
<comment type="caution">
    <text evidence="3">The sequence shown here is derived from an EMBL/GenBank/DDBJ whole genome shotgun (WGS) entry which is preliminary data.</text>
</comment>
<dbReference type="CDD" id="cd00170">
    <property type="entry name" value="SEC14"/>
    <property type="match status" value="1"/>
</dbReference>
<keyword evidence="1" id="KW-0812">Transmembrane</keyword>
<proteinExistence type="predicted"/>
<evidence type="ECO:0000313" key="3">
    <source>
        <dbReference type="EMBL" id="KAF2896824.1"/>
    </source>
</evidence>
<sequence length="240" mass="27950">MIPDDYTFVDYTGGVLNKKEINEKIEELRKLVLNDKKLMVTRTDDPYLLRFLYSTDFSVIAAFTRVSLLQHDKLLAHWFKSVLPSERQGQLQLNSKGILQCRDNKGRPIYLIKLARVDASLSNPKKEFQFDKMWFESIFDDLKTQANGIKFVVHIVNTLVLLNAAVKIVWSLLNGKIKKQVKFHFNNWNSLHEHISADVLPPEYGGSGPDIDFEDLTKWLLDQESRIRKNLEYRQHLQSS</sequence>
<dbReference type="SUPFAM" id="SSF46938">
    <property type="entry name" value="CRAL/TRIO N-terminal domain"/>
    <property type="match status" value="1"/>
</dbReference>
<dbReference type="InterPro" id="IPR036865">
    <property type="entry name" value="CRAL-TRIO_dom_sf"/>
</dbReference>
<protein>
    <recommendedName>
        <fullName evidence="2">CRAL-TRIO domain-containing protein</fullName>
    </recommendedName>
</protein>
<keyword evidence="4" id="KW-1185">Reference proteome</keyword>
<dbReference type="InterPro" id="IPR036273">
    <property type="entry name" value="CRAL/TRIO_N_dom_sf"/>
</dbReference>
<reference evidence="3" key="1">
    <citation type="submission" date="2019-08" db="EMBL/GenBank/DDBJ databases">
        <title>The genome of the North American firefly Photinus pyralis.</title>
        <authorList>
            <consortium name="Photinus pyralis genome working group"/>
            <person name="Fallon T.R."/>
            <person name="Sander Lower S.E."/>
            <person name="Weng J.-K."/>
        </authorList>
    </citation>
    <scope>NUCLEOTIDE SEQUENCE</scope>
    <source>
        <strain evidence="3">TRF0915ILg1</strain>
        <tissue evidence="3">Whole body</tissue>
    </source>
</reference>
<dbReference type="OrthoDB" id="1434354at2759"/>
<name>A0A8K0D2K8_IGNLU</name>
<evidence type="ECO:0000313" key="4">
    <source>
        <dbReference type="Proteomes" id="UP000801492"/>
    </source>
</evidence>
<evidence type="ECO:0000259" key="2">
    <source>
        <dbReference type="Pfam" id="PF00650"/>
    </source>
</evidence>
<dbReference type="AlphaFoldDB" id="A0A8K0D2K8"/>
<dbReference type="GO" id="GO:0016020">
    <property type="term" value="C:membrane"/>
    <property type="evidence" value="ECO:0007669"/>
    <property type="project" value="TreeGrafter"/>
</dbReference>
<dbReference type="Gene3D" id="1.10.8.20">
    <property type="entry name" value="N-terminal domain of phosphatidylinositol transfer protein sec14p"/>
    <property type="match status" value="1"/>
</dbReference>
<gene>
    <name evidence="3" type="ORF">ILUMI_09350</name>
</gene>
<dbReference type="EMBL" id="VTPC01004718">
    <property type="protein sequence ID" value="KAF2896824.1"/>
    <property type="molecule type" value="Genomic_DNA"/>
</dbReference>
<organism evidence="3 4">
    <name type="scientific">Ignelater luminosus</name>
    <name type="common">Cucubano</name>
    <name type="synonym">Pyrophorus luminosus</name>
    <dbReference type="NCBI Taxonomy" id="2038154"/>
    <lineage>
        <taxon>Eukaryota</taxon>
        <taxon>Metazoa</taxon>
        <taxon>Ecdysozoa</taxon>
        <taxon>Arthropoda</taxon>
        <taxon>Hexapoda</taxon>
        <taxon>Insecta</taxon>
        <taxon>Pterygota</taxon>
        <taxon>Neoptera</taxon>
        <taxon>Endopterygota</taxon>
        <taxon>Coleoptera</taxon>
        <taxon>Polyphaga</taxon>
        <taxon>Elateriformia</taxon>
        <taxon>Elateroidea</taxon>
        <taxon>Elateridae</taxon>
        <taxon>Agrypninae</taxon>
        <taxon>Pyrophorini</taxon>
        <taxon>Ignelater</taxon>
    </lineage>
</organism>
<dbReference type="Proteomes" id="UP000801492">
    <property type="component" value="Unassembled WGS sequence"/>
</dbReference>